<sequence>MDYLSNLSLYGSGLSQSHASQAALSSTILGVLFHLTIASRMKMEYIIYPLLGAAFLAMIAMASVYLFAGMSILGTTARMCIIAGCFNAGLFSSMVIYRLFFHRLRNFPGPLGSKISRVFDAHRAAKDVRYYKEIAKLNKEYGDFIRTGPRELCIVRASAVQAIYGPTSKCGKGAWYAQSSTDHDRASLHMSVDFDKHKARRRAWDKSFAVKALHTYEPRIKVLVDQLITQISKRGTLDVTAWSMYLSFDVMGEIGFSKDFGCVSNAKEHSAIKAIHDHLVVLSIGSHMPWLLNLASKIPGATAGYAEFFNYCEAQVNAKTKNLDLSKYPEDIMSWLLKPVVERDASASPTKESLNDDARLLIIAGSDTTALTLAQALFLLAKNPAVFKKLQGLVDAAMPSASDWTYEKTRSITYIDNIIDETLRLKPAVTVGFYRETPPEGIQVDEQYIPGNTVVIVPTQMIQTDPRYWHEVAEFVPERFGERKAEMGTDRSPYFPFSLGAYSCPGKNMAITTMRIALSRIAQEFDISFASSEKDIEEFDKNHVDTITASLPPLMLRFTPRKG</sequence>
<protein>
    <submittedName>
        <fullName evidence="1">Benzoate 4-monooxygenase cytochrome P450</fullName>
    </submittedName>
</protein>
<gene>
    <name evidence="1" type="ORF">F4821DRAFT_178732</name>
</gene>
<dbReference type="EMBL" id="MU394342">
    <property type="protein sequence ID" value="KAI6084080.1"/>
    <property type="molecule type" value="Genomic_DNA"/>
</dbReference>
<reference evidence="1 2" key="1">
    <citation type="journal article" date="2022" name="New Phytol.">
        <title>Ecological generalism drives hyperdiversity of secondary metabolite gene clusters in xylarialean endophytes.</title>
        <authorList>
            <person name="Franco M.E.E."/>
            <person name="Wisecaver J.H."/>
            <person name="Arnold A.E."/>
            <person name="Ju Y.M."/>
            <person name="Slot J.C."/>
            <person name="Ahrendt S."/>
            <person name="Moore L.P."/>
            <person name="Eastman K.E."/>
            <person name="Scott K."/>
            <person name="Konkel Z."/>
            <person name="Mondo S.J."/>
            <person name="Kuo A."/>
            <person name="Hayes R.D."/>
            <person name="Haridas S."/>
            <person name="Andreopoulos B."/>
            <person name="Riley R."/>
            <person name="LaButti K."/>
            <person name="Pangilinan J."/>
            <person name="Lipzen A."/>
            <person name="Amirebrahimi M."/>
            <person name="Yan J."/>
            <person name="Adam C."/>
            <person name="Keymanesh K."/>
            <person name="Ng V."/>
            <person name="Louie K."/>
            <person name="Northen T."/>
            <person name="Drula E."/>
            <person name="Henrissat B."/>
            <person name="Hsieh H.M."/>
            <person name="Youens-Clark K."/>
            <person name="Lutzoni F."/>
            <person name="Miadlikowska J."/>
            <person name="Eastwood D.C."/>
            <person name="Hamelin R.C."/>
            <person name="Grigoriev I.V."/>
            <person name="U'Ren J.M."/>
        </authorList>
    </citation>
    <scope>NUCLEOTIDE SEQUENCE [LARGE SCALE GENOMIC DNA]</scope>
    <source>
        <strain evidence="1 2">ER1909</strain>
    </source>
</reference>
<organism evidence="1 2">
    <name type="scientific">Hypoxylon rubiginosum</name>
    <dbReference type="NCBI Taxonomy" id="110542"/>
    <lineage>
        <taxon>Eukaryota</taxon>
        <taxon>Fungi</taxon>
        <taxon>Dikarya</taxon>
        <taxon>Ascomycota</taxon>
        <taxon>Pezizomycotina</taxon>
        <taxon>Sordariomycetes</taxon>
        <taxon>Xylariomycetidae</taxon>
        <taxon>Xylariales</taxon>
        <taxon>Hypoxylaceae</taxon>
        <taxon>Hypoxylon</taxon>
    </lineage>
</organism>
<accession>A0ACC0CUX3</accession>
<evidence type="ECO:0000313" key="2">
    <source>
        <dbReference type="Proteomes" id="UP001497680"/>
    </source>
</evidence>
<comment type="caution">
    <text evidence="1">The sequence shown here is derived from an EMBL/GenBank/DDBJ whole genome shotgun (WGS) entry which is preliminary data.</text>
</comment>
<proteinExistence type="predicted"/>
<name>A0ACC0CUX3_9PEZI</name>
<dbReference type="Proteomes" id="UP001497680">
    <property type="component" value="Unassembled WGS sequence"/>
</dbReference>
<keyword evidence="2" id="KW-1185">Reference proteome</keyword>
<evidence type="ECO:0000313" key="1">
    <source>
        <dbReference type="EMBL" id="KAI6084080.1"/>
    </source>
</evidence>